<dbReference type="GO" id="GO:0016616">
    <property type="term" value="F:oxidoreductase activity, acting on the CH-OH group of donors, NAD or NADP as acceptor"/>
    <property type="evidence" value="ECO:0007669"/>
    <property type="project" value="TreeGrafter"/>
</dbReference>
<dbReference type="PANTHER" id="PTHR42760">
    <property type="entry name" value="SHORT-CHAIN DEHYDROGENASES/REDUCTASES FAMILY MEMBER"/>
    <property type="match status" value="1"/>
</dbReference>
<dbReference type="Gene3D" id="3.40.50.720">
    <property type="entry name" value="NAD(P)-binding Rossmann-like Domain"/>
    <property type="match status" value="1"/>
</dbReference>
<dbReference type="Pfam" id="PF00106">
    <property type="entry name" value="adh_short"/>
    <property type="match status" value="1"/>
</dbReference>
<dbReference type="CDD" id="cd05233">
    <property type="entry name" value="SDR_c"/>
    <property type="match status" value="1"/>
</dbReference>
<dbReference type="InterPro" id="IPR002347">
    <property type="entry name" value="SDR_fam"/>
</dbReference>
<organism evidence="4 5">
    <name type="scientific">Elsinoe australis</name>
    <dbReference type="NCBI Taxonomy" id="40998"/>
    <lineage>
        <taxon>Eukaryota</taxon>
        <taxon>Fungi</taxon>
        <taxon>Dikarya</taxon>
        <taxon>Ascomycota</taxon>
        <taxon>Pezizomycotina</taxon>
        <taxon>Dothideomycetes</taxon>
        <taxon>Dothideomycetidae</taxon>
        <taxon>Myriangiales</taxon>
        <taxon>Elsinoaceae</taxon>
        <taxon>Elsinoe</taxon>
    </lineage>
</organism>
<protein>
    <submittedName>
        <fullName evidence="4">NADP-dependent 3-hydroxy acid dehydrogenase</fullName>
    </submittedName>
</protein>
<dbReference type="PANTHER" id="PTHR42760:SF37">
    <property type="entry name" value="CLAVALDEHYDE DEHYDROGENASE"/>
    <property type="match status" value="1"/>
</dbReference>
<evidence type="ECO:0000256" key="1">
    <source>
        <dbReference type="ARBA" id="ARBA00006484"/>
    </source>
</evidence>
<dbReference type="Proteomes" id="UP000243723">
    <property type="component" value="Unassembled WGS sequence"/>
</dbReference>
<dbReference type="OrthoDB" id="1933717at2759"/>
<reference evidence="4 5" key="1">
    <citation type="submission" date="2017-05" db="EMBL/GenBank/DDBJ databases">
        <title>Draft genome sequence of Elsinoe australis.</title>
        <authorList>
            <person name="Cheng Q."/>
        </authorList>
    </citation>
    <scope>NUCLEOTIDE SEQUENCE [LARGE SCALE GENOMIC DNA]</scope>
    <source>
        <strain evidence="4 5">NL1</strain>
    </source>
</reference>
<evidence type="ECO:0000313" key="4">
    <source>
        <dbReference type="EMBL" id="PSK55340.1"/>
    </source>
</evidence>
<keyword evidence="5" id="KW-1185">Reference proteome</keyword>
<sequence length="296" mass="32491">MATQDHKPDMMKFTPTFHNDTYPYISPTQHNLSGLSVLITGASRGIGAAIAHSYAAAGASHIAIAARKPPTDIATDLAATAKAASKDPPQVLSLAIDVTSRSSIDASVKEVSAAFGRLDILINNAGYLENFIPVAESDPDEWWKTMDINLRGPYLLSRAYLPLLLGTEGGRKTILNTSSVGALIKRPGASAYQTSKFALLRLTEFLEAEYGEQGLLCFAFHPGGVMTELAKVMPAYTHHMLQDKPELAGDTIAWLTAEKREWLQGRYLSVNWDMEEFLREKERIVKEDLLRMKLAV</sequence>
<comment type="caution">
    <text evidence="4">The sequence shown here is derived from an EMBL/GenBank/DDBJ whole genome shotgun (WGS) entry which is preliminary data.</text>
</comment>
<keyword evidence="2" id="KW-0560">Oxidoreductase</keyword>
<name>A0A2P8A4E6_9PEZI</name>
<dbReference type="PRINTS" id="PR00081">
    <property type="entry name" value="GDHRDH"/>
</dbReference>
<gene>
    <name evidence="4" type="ORF">B9Z65_2729</name>
</gene>
<dbReference type="AlphaFoldDB" id="A0A2P8A4E6"/>
<dbReference type="EMBL" id="NHZQ01000067">
    <property type="protein sequence ID" value="PSK55340.1"/>
    <property type="molecule type" value="Genomic_DNA"/>
</dbReference>
<comment type="similarity">
    <text evidence="1 3">Belongs to the short-chain dehydrogenases/reductases (SDR) family.</text>
</comment>
<dbReference type="InterPro" id="IPR036291">
    <property type="entry name" value="NAD(P)-bd_dom_sf"/>
</dbReference>
<evidence type="ECO:0000313" key="5">
    <source>
        <dbReference type="Proteomes" id="UP000243723"/>
    </source>
</evidence>
<evidence type="ECO:0000256" key="3">
    <source>
        <dbReference type="RuleBase" id="RU000363"/>
    </source>
</evidence>
<evidence type="ECO:0000256" key="2">
    <source>
        <dbReference type="ARBA" id="ARBA00023002"/>
    </source>
</evidence>
<dbReference type="PRINTS" id="PR00080">
    <property type="entry name" value="SDRFAMILY"/>
</dbReference>
<dbReference type="SUPFAM" id="SSF51735">
    <property type="entry name" value="NAD(P)-binding Rossmann-fold domains"/>
    <property type="match status" value="1"/>
</dbReference>
<dbReference type="STRING" id="40998.A0A2P8A4E6"/>
<proteinExistence type="inferred from homology"/>
<accession>A0A2P8A4E6</accession>